<name>A0A1M5EIS8_9BACT</name>
<dbReference type="AlphaFoldDB" id="A0A1M5EIS8"/>
<organism evidence="1 2">
    <name type="scientific">Cnuella takakiae</name>
    <dbReference type="NCBI Taxonomy" id="1302690"/>
    <lineage>
        <taxon>Bacteria</taxon>
        <taxon>Pseudomonadati</taxon>
        <taxon>Bacteroidota</taxon>
        <taxon>Chitinophagia</taxon>
        <taxon>Chitinophagales</taxon>
        <taxon>Chitinophagaceae</taxon>
        <taxon>Cnuella</taxon>
    </lineage>
</organism>
<proteinExistence type="predicted"/>
<dbReference type="EMBL" id="FQUO01000012">
    <property type="protein sequence ID" value="SHF78971.1"/>
    <property type="molecule type" value="Genomic_DNA"/>
</dbReference>
<dbReference type="Proteomes" id="UP000184368">
    <property type="component" value="Unassembled WGS sequence"/>
</dbReference>
<dbReference type="RefSeq" id="WP_073044917.1">
    <property type="nucleotide sequence ID" value="NZ_FQUO01000012.1"/>
</dbReference>
<reference evidence="1 2" key="1">
    <citation type="submission" date="2016-11" db="EMBL/GenBank/DDBJ databases">
        <authorList>
            <person name="Jaros S."/>
            <person name="Januszkiewicz K."/>
            <person name="Wedrychowicz H."/>
        </authorList>
    </citation>
    <scope>NUCLEOTIDE SEQUENCE [LARGE SCALE GENOMIC DNA]</scope>
    <source>
        <strain evidence="1 2">DSM 26897</strain>
    </source>
</reference>
<dbReference type="OrthoDB" id="679791at2"/>
<evidence type="ECO:0000313" key="1">
    <source>
        <dbReference type="EMBL" id="SHF78971.1"/>
    </source>
</evidence>
<evidence type="ECO:0000313" key="2">
    <source>
        <dbReference type="Proteomes" id="UP000184368"/>
    </source>
</evidence>
<gene>
    <name evidence="1" type="ORF">SAMN05444008_11258</name>
</gene>
<sequence length="72" mass="8561">MDIDQFKQLSFEQKLDELKYNGNLLGSYERNTEQGIKVPGDIYELYDFWVYLSDDEKTIIPTRRNPLPAEEE</sequence>
<protein>
    <submittedName>
        <fullName evidence="1">Uncharacterized protein</fullName>
    </submittedName>
</protein>
<accession>A0A1M5EIS8</accession>
<keyword evidence="2" id="KW-1185">Reference proteome</keyword>